<dbReference type="PANTHER" id="PTHR36565">
    <property type="entry name" value="UPF0332 PROTEIN TM_1000"/>
    <property type="match status" value="1"/>
</dbReference>
<organism evidence="3 4">
    <name type="scientific">Candidatus Nealsonbacteria bacterium RIFCSPLOWO2_01_FULL_43_32</name>
    <dbReference type="NCBI Taxonomy" id="1801672"/>
    <lineage>
        <taxon>Bacteria</taxon>
        <taxon>Candidatus Nealsoniibacteriota</taxon>
    </lineage>
</organism>
<dbReference type="Pfam" id="PF05168">
    <property type="entry name" value="HEPN"/>
    <property type="match status" value="1"/>
</dbReference>
<feature type="domain" description="HEPN" evidence="2">
    <location>
        <begin position="25"/>
        <end position="138"/>
    </location>
</feature>
<dbReference type="InterPro" id="IPR052226">
    <property type="entry name" value="UPF0332_toxin"/>
</dbReference>
<dbReference type="Proteomes" id="UP000178647">
    <property type="component" value="Unassembled WGS sequence"/>
</dbReference>
<protein>
    <recommendedName>
        <fullName evidence="2">HEPN domain-containing protein</fullName>
    </recommendedName>
</protein>
<gene>
    <name evidence="3" type="ORF">A2896_01715</name>
</gene>
<reference evidence="3 4" key="1">
    <citation type="journal article" date="2016" name="Nat. Commun.">
        <title>Thousands of microbial genomes shed light on interconnected biogeochemical processes in an aquifer system.</title>
        <authorList>
            <person name="Anantharaman K."/>
            <person name="Brown C.T."/>
            <person name="Hug L.A."/>
            <person name="Sharon I."/>
            <person name="Castelle C.J."/>
            <person name="Probst A.J."/>
            <person name="Thomas B.C."/>
            <person name="Singh A."/>
            <person name="Wilkins M.J."/>
            <person name="Karaoz U."/>
            <person name="Brodie E.L."/>
            <person name="Williams K.H."/>
            <person name="Hubbard S.S."/>
            <person name="Banfield J.F."/>
        </authorList>
    </citation>
    <scope>NUCLEOTIDE SEQUENCE [LARGE SCALE GENOMIC DNA]</scope>
</reference>
<evidence type="ECO:0000259" key="2">
    <source>
        <dbReference type="Pfam" id="PF05168"/>
    </source>
</evidence>
<sequence length="152" mass="17478">MKSLADNLKKQGFIEQDNIGFDQVSKHINRAQKDLKVAKANLSIDSEASYNDSYLAMLRTGRALMFSFGYRPIDGQQHKTVVQFCEAVLGKSFAQYVASFDHMRKFRNKFTYDEAGILVSRQETEQSLKKAEVFVEEVTKFIQKKNPQKKLI</sequence>
<dbReference type="PANTHER" id="PTHR36565:SF5">
    <property type="entry name" value="TOXIN MJ0605-RELATED"/>
    <property type="match status" value="1"/>
</dbReference>
<name>A0A1G2EFD7_9BACT</name>
<proteinExistence type="inferred from homology"/>
<comment type="similarity">
    <text evidence="1">Belongs to the UPF0332 family.</text>
</comment>
<dbReference type="EMBL" id="MHMH01000013">
    <property type="protein sequence ID" value="OGZ24332.1"/>
    <property type="molecule type" value="Genomic_DNA"/>
</dbReference>
<dbReference type="Gene3D" id="1.20.120.330">
    <property type="entry name" value="Nucleotidyltransferases domain 2"/>
    <property type="match status" value="1"/>
</dbReference>
<dbReference type="InterPro" id="IPR007842">
    <property type="entry name" value="HEPN_dom"/>
</dbReference>
<dbReference type="AlphaFoldDB" id="A0A1G2EFD7"/>
<evidence type="ECO:0000313" key="4">
    <source>
        <dbReference type="Proteomes" id="UP000178647"/>
    </source>
</evidence>
<evidence type="ECO:0000313" key="3">
    <source>
        <dbReference type="EMBL" id="OGZ24332.1"/>
    </source>
</evidence>
<dbReference type="STRING" id="1801672.A2896_01715"/>
<accession>A0A1G2EFD7</accession>
<comment type="caution">
    <text evidence="3">The sequence shown here is derived from an EMBL/GenBank/DDBJ whole genome shotgun (WGS) entry which is preliminary data.</text>
</comment>
<evidence type="ECO:0000256" key="1">
    <source>
        <dbReference type="ARBA" id="ARBA00038248"/>
    </source>
</evidence>